<evidence type="ECO:0000313" key="2">
    <source>
        <dbReference type="EMBL" id="OHA33951.1"/>
    </source>
</evidence>
<organism evidence="2 3">
    <name type="scientific">Candidatus Taylorbacteria bacterium RIFCSPLOWO2_01_FULL_45_15b</name>
    <dbReference type="NCBI Taxonomy" id="1802319"/>
    <lineage>
        <taxon>Bacteria</taxon>
        <taxon>Candidatus Tayloriibacteriota</taxon>
    </lineage>
</organism>
<sequence>MNFLLAGIILLFLFGTILLGAWLLAKEDYFFSFSQQGAVKVVMRGDEASYYFGSISGFRIHPRTGAILSIADFEQLSDIDKKEWKTHPSVGPFRFVGIGAVFITPIWRILEYDFHWLKLVMPQGQTSYQMIARDEKSKVIFHRYPYPVMVGAAETGGDDKTTPEKKEVEGLPLDIELLATIELVNASKALFGSLPSGNWLTQVVNRVVTRTRHYVGNKGYMDVISEKEAGDKSAISAYIRDLNEGDDGIITLYGVKIVSIDILKIDIAGSRKEAIQAASTAEYEARRAAEALKVRTDGEAYQVERMGEARSKALTAVARGELDQIKALNAANDNARAIRVSGNLGDGNLNTLALGGNPSLLLGQTVPAPDKPKTEDQRDKNRRQGDKNK</sequence>
<feature type="region of interest" description="Disordered" evidence="1">
    <location>
        <begin position="358"/>
        <end position="389"/>
    </location>
</feature>
<name>A0A1G2NEX9_9BACT</name>
<gene>
    <name evidence="2" type="ORF">A2928_02435</name>
</gene>
<evidence type="ECO:0000256" key="1">
    <source>
        <dbReference type="SAM" id="MobiDB-lite"/>
    </source>
</evidence>
<feature type="compositionally biased region" description="Basic and acidic residues" evidence="1">
    <location>
        <begin position="370"/>
        <end position="389"/>
    </location>
</feature>
<dbReference type="Proteomes" id="UP000176221">
    <property type="component" value="Unassembled WGS sequence"/>
</dbReference>
<accession>A0A1G2NEX9</accession>
<protein>
    <submittedName>
        <fullName evidence="2">Uncharacterized protein</fullName>
    </submittedName>
</protein>
<reference evidence="2 3" key="1">
    <citation type="journal article" date="2016" name="Nat. Commun.">
        <title>Thousands of microbial genomes shed light on interconnected biogeochemical processes in an aquifer system.</title>
        <authorList>
            <person name="Anantharaman K."/>
            <person name="Brown C.T."/>
            <person name="Hug L.A."/>
            <person name="Sharon I."/>
            <person name="Castelle C.J."/>
            <person name="Probst A.J."/>
            <person name="Thomas B.C."/>
            <person name="Singh A."/>
            <person name="Wilkins M.J."/>
            <person name="Karaoz U."/>
            <person name="Brodie E.L."/>
            <person name="Williams K.H."/>
            <person name="Hubbard S.S."/>
            <person name="Banfield J.F."/>
        </authorList>
    </citation>
    <scope>NUCLEOTIDE SEQUENCE [LARGE SCALE GENOMIC DNA]</scope>
</reference>
<dbReference type="InterPro" id="IPR036013">
    <property type="entry name" value="Band_7/SPFH_dom_sf"/>
</dbReference>
<dbReference type="AlphaFoldDB" id="A0A1G2NEX9"/>
<comment type="caution">
    <text evidence="2">The sequence shown here is derived from an EMBL/GenBank/DDBJ whole genome shotgun (WGS) entry which is preliminary data.</text>
</comment>
<evidence type="ECO:0000313" key="3">
    <source>
        <dbReference type="Proteomes" id="UP000176221"/>
    </source>
</evidence>
<proteinExistence type="predicted"/>
<dbReference type="SUPFAM" id="SSF117892">
    <property type="entry name" value="Band 7/SPFH domain"/>
    <property type="match status" value="1"/>
</dbReference>
<dbReference type="EMBL" id="MHRX01000020">
    <property type="protein sequence ID" value="OHA33951.1"/>
    <property type="molecule type" value="Genomic_DNA"/>
</dbReference>